<proteinExistence type="predicted"/>
<dbReference type="PANTHER" id="PTHR34207">
    <property type="entry name" value="PROTEIN BIC1"/>
    <property type="match status" value="1"/>
</dbReference>
<dbReference type="GO" id="GO:0009785">
    <property type="term" value="P:blue light signaling pathway"/>
    <property type="evidence" value="ECO:0007669"/>
    <property type="project" value="InterPro"/>
</dbReference>
<evidence type="ECO:0008006" key="3">
    <source>
        <dbReference type="Google" id="ProtNLM"/>
    </source>
</evidence>
<keyword evidence="2" id="KW-1185">Reference proteome</keyword>
<organism evidence="1 2">
    <name type="scientific">Dioscorea zingiberensis</name>
    <dbReference type="NCBI Taxonomy" id="325984"/>
    <lineage>
        <taxon>Eukaryota</taxon>
        <taxon>Viridiplantae</taxon>
        <taxon>Streptophyta</taxon>
        <taxon>Embryophyta</taxon>
        <taxon>Tracheophyta</taxon>
        <taxon>Spermatophyta</taxon>
        <taxon>Magnoliopsida</taxon>
        <taxon>Liliopsida</taxon>
        <taxon>Dioscoreales</taxon>
        <taxon>Dioscoreaceae</taxon>
        <taxon>Dioscorea</taxon>
    </lineage>
</organism>
<dbReference type="AlphaFoldDB" id="A0A9D5CJ09"/>
<dbReference type="PANTHER" id="PTHR34207:SF2">
    <property type="entry name" value="PROTEIN BIC1"/>
    <property type="match status" value="1"/>
</dbReference>
<dbReference type="OrthoDB" id="672067at2759"/>
<sequence>MLPKKNSSTVINVSESLKEAIVADTAEEGGKEKRVLECLVTDQESSQTKDQEDVDTGRERLKRHRIEMAGRVWIPEIWGQESFLKDWIDCAAFDTSLVPKGLVSARDSLVEECRRANSGGLQIENRC</sequence>
<gene>
    <name evidence="1" type="ORF">J5N97_021377</name>
</gene>
<evidence type="ECO:0000313" key="2">
    <source>
        <dbReference type="Proteomes" id="UP001085076"/>
    </source>
</evidence>
<dbReference type="CDD" id="cd22645">
    <property type="entry name" value="BIC1_CID"/>
    <property type="match status" value="1"/>
</dbReference>
<reference evidence="1" key="1">
    <citation type="submission" date="2021-03" db="EMBL/GenBank/DDBJ databases">
        <authorList>
            <person name="Li Z."/>
            <person name="Yang C."/>
        </authorList>
    </citation>
    <scope>NUCLEOTIDE SEQUENCE</scope>
    <source>
        <strain evidence="1">Dzin_1.0</strain>
        <tissue evidence="1">Leaf</tissue>
    </source>
</reference>
<reference evidence="1" key="2">
    <citation type="journal article" date="2022" name="Hortic Res">
        <title>The genome of Dioscorea zingiberensis sheds light on the biosynthesis, origin and evolution of the medicinally important diosgenin saponins.</title>
        <authorList>
            <person name="Li Y."/>
            <person name="Tan C."/>
            <person name="Li Z."/>
            <person name="Guo J."/>
            <person name="Li S."/>
            <person name="Chen X."/>
            <person name="Wang C."/>
            <person name="Dai X."/>
            <person name="Yang H."/>
            <person name="Song W."/>
            <person name="Hou L."/>
            <person name="Xu J."/>
            <person name="Tong Z."/>
            <person name="Xu A."/>
            <person name="Yuan X."/>
            <person name="Wang W."/>
            <person name="Yang Q."/>
            <person name="Chen L."/>
            <person name="Sun Z."/>
            <person name="Wang K."/>
            <person name="Pan B."/>
            <person name="Chen J."/>
            <person name="Bao Y."/>
            <person name="Liu F."/>
            <person name="Qi X."/>
            <person name="Gang D.R."/>
            <person name="Wen J."/>
            <person name="Li J."/>
        </authorList>
    </citation>
    <scope>NUCLEOTIDE SEQUENCE</scope>
    <source>
        <strain evidence="1">Dzin_1.0</strain>
    </source>
</reference>
<protein>
    <recommendedName>
        <fullName evidence="3">Protein BIC1</fullName>
    </recommendedName>
</protein>
<comment type="caution">
    <text evidence="1">The sequence shown here is derived from an EMBL/GenBank/DDBJ whole genome shotgun (WGS) entry which is preliminary data.</text>
</comment>
<accession>A0A9D5CJ09</accession>
<name>A0A9D5CJ09_9LILI</name>
<dbReference type="EMBL" id="JAGGNH010000005">
    <property type="protein sequence ID" value="KAJ0973418.1"/>
    <property type="molecule type" value="Genomic_DNA"/>
</dbReference>
<dbReference type="InterPro" id="IPR040374">
    <property type="entry name" value="BIC"/>
</dbReference>
<dbReference type="Proteomes" id="UP001085076">
    <property type="component" value="Miscellaneous, Linkage group lg05"/>
</dbReference>
<evidence type="ECO:0000313" key="1">
    <source>
        <dbReference type="EMBL" id="KAJ0973418.1"/>
    </source>
</evidence>